<feature type="chain" id="PRO_5034046595" description="AA1-like domain-containing protein" evidence="1">
    <location>
        <begin position="18"/>
        <end position="158"/>
    </location>
</feature>
<protein>
    <recommendedName>
        <fullName evidence="4">AA1-like domain-containing protein</fullName>
    </recommendedName>
</protein>
<dbReference type="OrthoDB" id="3914001at2759"/>
<dbReference type="EMBL" id="WWBZ02000022">
    <property type="protein sequence ID" value="KAF4307530.1"/>
    <property type="molecule type" value="Genomic_DNA"/>
</dbReference>
<gene>
    <name evidence="2" type="ORF">GTA08_BOTSDO04122</name>
</gene>
<organism evidence="2 3">
    <name type="scientific">Botryosphaeria dothidea</name>
    <dbReference type="NCBI Taxonomy" id="55169"/>
    <lineage>
        <taxon>Eukaryota</taxon>
        <taxon>Fungi</taxon>
        <taxon>Dikarya</taxon>
        <taxon>Ascomycota</taxon>
        <taxon>Pezizomycotina</taxon>
        <taxon>Dothideomycetes</taxon>
        <taxon>Dothideomycetes incertae sedis</taxon>
        <taxon>Botryosphaeriales</taxon>
        <taxon>Botryosphaeriaceae</taxon>
        <taxon>Botryosphaeria</taxon>
    </lineage>
</organism>
<dbReference type="AlphaFoldDB" id="A0A8H4IU77"/>
<evidence type="ECO:0000256" key="1">
    <source>
        <dbReference type="SAM" id="SignalP"/>
    </source>
</evidence>
<feature type="signal peptide" evidence="1">
    <location>
        <begin position="1"/>
        <end position="17"/>
    </location>
</feature>
<evidence type="ECO:0008006" key="4">
    <source>
        <dbReference type="Google" id="ProtNLM"/>
    </source>
</evidence>
<evidence type="ECO:0000313" key="3">
    <source>
        <dbReference type="Proteomes" id="UP000572817"/>
    </source>
</evidence>
<comment type="caution">
    <text evidence="2">The sequence shown here is derived from an EMBL/GenBank/DDBJ whole genome shotgun (WGS) entry which is preliminary data.</text>
</comment>
<name>A0A8H4IU77_9PEZI</name>
<keyword evidence="1" id="KW-0732">Signal</keyword>
<dbReference type="Proteomes" id="UP000572817">
    <property type="component" value="Unassembled WGS sequence"/>
</dbReference>
<proteinExistence type="predicted"/>
<sequence>MQPTTFLVICGAATAFAAPTPQAGTRHSGMNTTKPFEVDHLYMEMDSVWDTSYGITIKFSVADTNTDTDTFCNKTDVHPDTVYACERDQTKWTFNYDFSKLSIEWAWAPGQFVSASDASYKGNGTTTVNWNCASSGSYGQWCFANDFEVQAQSIAGWA</sequence>
<keyword evidence="3" id="KW-1185">Reference proteome</keyword>
<reference evidence="2" key="1">
    <citation type="submission" date="2020-04" db="EMBL/GenBank/DDBJ databases">
        <title>Genome Assembly and Annotation of Botryosphaeria dothidea sdau 11-99, a Latent Pathogen of Apple Fruit Ring Rot in China.</title>
        <authorList>
            <person name="Yu C."/>
            <person name="Diao Y."/>
            <person name="Lu Q."/>
            <person name="Zhao J."/>
            <person name="Cui S."/>
            <person name="Peng C."/>
            <person name="He B."/>
            <person name="Liu H."/>
        </authorList>
    </citation>
    <scope>NUCLEOTIDE SEQUENCE [LARGE SCALE GENOMIC DNA]</scope>
    <source>
        <strain evidence="2">Sdau11-99</strain>
    </source>
</reference>
<accession>A0A8H4IU77</accession>
<evidence type="ECO:0000313" key="2">
    <source>
        <dbReference type="EMBL" id="KAF4307530.1"/>
    </source>
</evidence>